<gene>
    <name evidence="1" type="ORF">SDC9_165064</name>
</gene>
<proteinExistence type="predicted"/>
<organism evidence="1">
    <name type="scientific">bioreactor metagenome</name>
    <dbReference type="NCBI Taxonomy" id="1076179"/>
    <lineage>
        <taxon>unclassified sequences</taxon>
        <taxon>metagenomes</taxon>
        <taxon>ecological metagenomes</taxon>
    </lineage>
</organism>
<comment type="caution">
    <text evidence="1">The sequence shown here is derived from an EMBL/GenBank/DDBJ whole genome shotgun (WGS) entry which is preliminary data.</text>
</comment>
<reference evidence="1" key="1">
    <citation type="submission" date="2019-08" db="EMBL/GenBank/DDBJ databases">
        <authorList>
            <person name="Kucharzyk K."/>
            <person name="Murdoch R.W."/>
            <person name="Higgins S."/>
            <person name="Loffler F."/>
        </authorList>
    </citation>
    <scope>NUCLEOTIDE SEQUENCE</scope>
</reference>
<dbReference type="EMBL" id="VSSQ01064893">
    <property type="protein sequence ID" value="MPN17709.1"/>
    <property type="molecule type" value="Genomic_DNA"/>
</dbReference>
<protein>
    <submittedName>
        <fullName evidence="1">Uncharacterized protein</fullName>
    </submittedName>
</protein>
<name>A0A645FVY1_9ZZZZ</name>
<accession>A0A645FVY1</accession>
<sequence length="175" mass="18603">MYKTQSALGCLVIDSLAGSRIKLCKGRVSVDVMLDGFVSEGINHRRVSFSPAIKTCGEAVGPIGAGIQHPIHKSPCGAQIFVVFIGGIVLEQRQRHISRIAHVAAYLVPVLIPDAGIPCASVIPAGQTRTAFPAWKGADIPCRVSIAYPGHALAVMRHGVNESIQNPGRLFLHPL</sequence>
<evidence type="ECO:0000313" key="1">
    <source>
        <dbReference type="EMBL" id="MPN17709.1"/>
    </source>
</evidence>
<dbReference type="AlphaFoldDB" id="A0A645FVY1"/>